<reference evidence="1" key="1">
    <citation type="journal article" date="2021" name="Proc. Natl. Acad. Sci. U.S.A.">
        <title>A Catalog of Tens of Thousands of Viruses from Human Metagenomes Reveals Hidden Associations with Chronic Diseases.</title>
        <authorList>
            <person name="Tisza M.J."/>
            <person name="Buck C.B."/>
        </authorList>
    </citation>
    <scope>NUCLEOTIDE SEQUENCE</scope>
    <source>
        <strain evidence="1">Ct5jB2</strain>
    </source>
</reference>
<dbReference type="EMBL" id="BK015927">
    <property type="protein sequence ID" value="DAF85482.1"/>
    <property type="molecule type" value="Genomic_DNA"/>
</dbReference>
<accession>A0A8S5TTE3</accession>
<evidence type="ECO:0000313" key="1">
    <source>
        <dbReference type="EMBL" id="DAF85482.1"/>
    </source>
</evidence>
<name>A0A8S5TTE3_9CAUD</name>
<sequence length="45" mass="5324">MCNINEHNTLISFFLQNARRIYKCLLYSLSQQPKKASVKIRRLPS</sequence>
<protein>
    <submittedName>
        <fullName evidence="1">Uncharacterized protein</fullName>
    </submittedName>
</protein>
<organism evidence="1">
    <name type="scientific">Siphoviridae sp. ct5jB2</name>
    <dbReference type="NCBI Taxonomy" id="2825337"/>
    <lineage>
        <taxon>Viruses</taxon>
        <taxon>Duplodnaviria</taxon>
        <taxon>Heunggongvirae</taxon>
        <taxon>Uroviricota</taxon>
        <taxon>Caudoviricetes</taxon>
    </lineage>
</organism>
<proteinExistence type="predicted"/>